<evidence type="ECO:0000313" key="14">
    <source>
        <dbReference type="EMBL" id="UEL49013.1"/>
    </source>
</evidence>
<sequence length="308" mass="34871">MRNILKENILQLKKEKNAIILAHLYEPDEIQEIADYVGDSYYLSKIACDSKEELIIFCGVKFMGESAKILSPHKKIILPATNAGCPMADMASASDLEEIIAKYPNAFKVCYINSSYEVKALCDVSVTSSSALDILKNVPNKEILFLPDRNLGSYISEFFPEKEFILWEGFCPTHERLTSEEVLRAKKDHPNVKILAHPECNKPVRDLADYIGSTSGIINYATKCEDEEFIICTEEGILYELNKRNPNKKFYFPEKMICPNMKKTSLEKVYDALCGKVDEVVLDKEISEKALTSLENMHKLGEMVLCGK</sequence>
<dbReference type="KEGG" id="tem:JW646_06080"/>
<keyword evidence="5" id="KW-0004">4Fe-4S</keyword>
<dbReference type="FunFam" id="3.40.50.10800:FF:000001">
    <property type="entry name" value="Quinolinate synthase A"/>
    <property type="match status" value="1"/>
</dbReference>
<dbReference type="Pfam" id="PF02445">
    <property type="entry name" value="NadA"/>
    <property type="match status" value="1"/>
</dbReference>
<evidence type="ECO:0000256" key="9">
    <source>
        <dbReference type="ARBA" id="ARBA00023004"/>
    </source>
</evidence>
<evidence type="ECO:0000256" key="12">
    <source>
        <dbReference type="ARBA" id="ARBA00073059"/>
    </source>
</evidence>
<evidence type="ECO:0000256" key="6">
    <source>
        <dbReference type="ARBA" id="ARBA00022642"/>
    </source>
</evidence>
<keyword evidence="7 14" id="KW-0808">Transferase</keyword>
<name>A0AAX2ZI42_9FIRM</name>
<keyword evidence="8" id="KW-0479">Metal-binding</keyword>
<dbReference type="NCBIfam" id="NF006878">
    <property type="entry name" value="PRK09375.1-2"/>
    <property type="match status" value="1"/>
</dbReference>
<dbReference type="GO" id="GO:0034628">
    <property type="term" value="P:'de novo' NAD+ biosynthetic process from L-aspartate"/>
    <property type="evidence" value="ECO:0007669"/>
    <property type="project" value="TreeGrafter"/>
</dbReference>
<evidence type="ECO:0000256" key="4">
    <source>
        <dbReference type="ARBA" id="ARBA00012669"/>
    </source>
</evidence>
<comment type="function">
    <text evidence="2">Catalyzes the condensation of iminoaspartate with dihydroxyacetone phosphate to form quinolinate.</text>
</comment>
<evidence type="ECO:0000256" key="11">
    <source>
        <dbReference type="ARBA" id="ARBA00050125"/>
    </source>
</evidence>
<organism evidence="14 15">
    <name type="scientific">Terrisporobacter hibernicus</name>
    <dbReference type="NCBI Taxonomy" id="2813371"/>
    <lineage>
        <taxon>Bacteria</taxon>
        <taxon>Bacillati</taxon>
        <taxon>Bacillota</taxon>
        <taxon>Clostridia</taxon>
        <taxon>Peptostreptococcales</taxon>
        <taxon>Peptostreptococcaceae</taxon>
        <taxon>Terrisporobacter</taxon>
    </lineage>
</organism>
<proteinExistence type="predicted"/>
<evidence type="ECO:0000256" key="10">
    <source>
        <dbReference type="ARBA" id="ARBA00023014"/>
    </source>
</evidence>
<keyword evidence="9" id="KW-0408">Iron</keyword>
<dbReference type="GO" id="GO:0005829">
    <property type="term" value="C:cytosol"/>
    <property type="evidence" value="ECO:0007669"/>
    <property type="project" value="TreeGrafter"/>
</dbReference>
<evidence type="ECO:0000313" key="15">
    <source>
        <dbReference type="Proteomes" id="UP001198983"/>
    </source>
</evidence>
<accession>A0AAX2ZI42</accession>
<dbReference type="GO" id="GO:0051539">
    <property type="term" value="F:4 iron, 4 sulfur cluster binding"/>
    <property type="evidence" value="ECO:0007669"/>
    <property type="project" value="UniProtKB-KW"/>
</dbReference>
<keyword evidence="10" id="KW-0411">Iron-sulfur</keyword>
<keyword evidence="6" id="KW-0662">Pyridine nucleotide biosynthesis</keyword>
<evidence type="ECO:0000256" key="3">
    <source>
        <dbReference type="ARBA" id="ARBA00005065"/>
    </source>
</evidence>
<dbReference type="GO" id="GO:0046872">
    <property type="term" value="F:metal ion binding"/>
    <property type="evidence" value="ECO:0007669"/>
    <property type="project" value="UniProtKB-KW"/>
</dbReference>
<dbReference type="EMBL" id="CP081135">
    <property type="protein sequence ID" value="UEL49013.1"/>
    <property type="molecule type" value="Genomic_DNA"/>
</dbReference>
<gene>
    <name evidence="14" type="primary">nadA</name>
    <name evidence="14" type="ORF">JW646_06080</name>
</gene>
<evidence type="ECO:0000256" key="13">
    <source>
        <dbReference type="NCBIfam" id="TIGR00550"/>
    </source>
</evidence>
<protein>
    <recommendedName>
        <fullName evidence="12 13">Quinolinate synthase</fullName>
        <ecNumber evidence="4 13">2.5.1.72</ecNumber>
    </recommendedName>
</protein>
<dbReference type="GO" id="GO:0008987">
    <property type="term" value="F:quinolinate synthetase A activity"/>
    <property type="evidence" value="ECO:0007669"/>
    <property type="project" value="UniProtKB-UniRule"/>
</dbReference>
<evidence type="ECO:0000256" key="8">
    <source>
        <dbReference type="ARBA" id="ARBA00022723"/>
    </source>
</evidence>
<dbReference type="PANTHER" id="PTHR30573">
    <property type="entry name" value="QUINOLINATE SYNTHETASE A"/>
    <property type="match status" value="1"/>
</dbReference>
<reference evidence="14 15" key="1">
    <citation type="journal article" date="2023" name="Int. J. Syst. Evol. Microbiol.">
        <title>Terrisporobacter hibernicus sp. nov., isolated from bovine faeces in Northern Ireland.</title>
        <authorList>
            <person name="Mitchell M."/>
            <person name="Nguyen S.V."/>
            <person name="Connor M."/>
            <person name="Fairley D.J."/>
            <person name="Donoghue O."/>
            <person name="Marshall H."/>
            <person name="Koolman L."/>
            <person name="McMullan G."/>
            <person name="Schaffer K.E."/>
            <person name="McGrath J.W."/>
            <person name="Fanning S."/>
        </authorList>
    </citation>
    <scope>NUCLEOTIDE SEQUENCE [LARGE SCALE GENOMIC DNA]</scope>
    <source>
        <strain evidence="14 15">MCA3</strain>
    </source>
</reference>
<dbReference type="InterPro" id="IPR003473">
    <property type="entry name" value="NadA"/>
</dbReference>
<evidence type="ECO:0000256" key="7">
    <source>
        <dbReference type="ARBA" id="ARBA00022679"/>
    </source>
</evidence>
<dbReference type="Gene3D" id="3.40.50.10800">
    <property type="entry name" value="NadA-like"/>
    <property type="match status" value="3"/>
</dbReference>
<comment type="cofactor">
    <cofactor evidence="1">
        <name>[4Fe-4S] cluster</name>
        <dbReference type="ChEBI" id="CHEBI:49883"/>
    </cofactor>
</comment>
<dbReference type="AlphaFoldDB" id="A0AAX2ZI42"/>
<dbReference type="NCBIfam" id="TIGR00550">
    <property type="entry name" value="nadA"/>
    <property type="match status" value="1"/>
</dbReference>
<comment type="pathway">
    <text evidence="3">Cofactor biosynthesis; NAD(+) biosynthesis; quinolinate from iminoaspartate: step 1/1.</text>
</comment>
<dbReference type="Proteomes" id="UP001198983">
    <property type="component" value="Chromosome"/>
</dbReference>
<dbReference type="RefSeq" id="WP_228416923.1">
    <property type="nucleotide sequence ID" value="NZ_CP081135.1"/>
</dbReference>
<comment type="catalytic activity">
    <reaction evidence="11">
        <text>iminosuccinate + dihydroxyacetone phosphate = quinolinate + phosphate + 2 H2O + H(+)</text>
        <dbReference type="Rhea" id="RHEA:25888"/>
        <dbReference type="ChEBI" id="CHEBI:15377"/>
        <dbReference type="ChEBI" id="CHEBI:15378"/>
        <dbReference type="ChEBI" id="CHEBI:29959"/>
        <dbReference type="ChEBI" id="CHEBI:43474"/>
        <dbReference type="ChEBI" id="CHEBI:57642"/>
        <dbReference type="ChEBI" id="CHEBI:77875"/>
        <dbReference type="EC" id="2.5.1.72"/>
    </reaction>
    <physiologicalReaction direction="left-to-right" evidence="11">
        <dbReference type="Rhea" id="RHEA:25889"/>
    </physiologicalReaction>
</comment>
<evidence type="ECO:0000256" key="1">
    <source>
        <dbReference type="ARBA" id="ARBA00001966"/>
    </source>
</evidence>
<dbReference type="InterPro" id="IPR036094">
    <property type="entry name" value="NadA_sf"/>
</dbReference>
<keyword evidence="15" id="KW-1185">Reference proteome</keyword>
<dbReference type="EC" id="2.5.1.72" evidence="4 13"/>
<dbReference type="SUPFAM" id="SSF142754">
    <property type="entry name" value="NadA-like"/>
    <property type="match status" value="1"/>
</dbReference>
<evidence type="ECO:0000256" key="2">
    <source>
        <dbReference type="ARBA" id="ARBA00003791"/>
    </source>
</evidence>
<evidence type="ECO:0000256" key="5">
    <source>
        <dbReference type="ARBA" id="ARBA00022485"/>
    </source>
</evidence>
<dbReference type="PANTHER" id="PTHR30573:SF0">
    <property type="entry name" value="QUINOLINATE SYNTHASE, CHLOROPLASTIC"/>
    <property type="match status" value="1"/>
</dbReference>